<dbReference type="EMBL" id="FPHH01000059">
    <property type="protein sequence ID" value="SFV60700.1"/>
    <property type="molecule type" value="Genomic_DNA"/>
</dbReference>
<organism evidence="1">
    <name type="scientific">hydrothermal vent metagenome</name>
    <dbReference type="NCBI Taxonomy" id="652676"/>
    <lineage>
        <taxon>unclassified sequences</taxon>
        <taxon>metagenomes</taxon>
        <taxon>ecological metagenomes</taxon>
    </lineage>
</organism>
<sequence length="270" mass="32138">MINKTYQKRHELWLSILFASFAINNATIKSRLYDFSQIAFRHMKWLGEQILANGEDYNYDRDMLLLKRDTLFEILNALKREIAAFEPFYPDNSLGNRIKTDDTYLIEYLNELLANQENDSKITAFNMERKWEDRDLEQSQIDALTLFLFDESYKEYELILIYAYMQARTKDIDQFNVFQDLIDESHFHLKSFGNMMAKLGILALPRELHEMTYVVKDLDKFLIDGIAEEEAAKVMCKALSDAIKDEELSKFFDFINYQENYHIELMKRLL</sequence>
<protein>
    <recommendedName>
        <fullName evidence="2">Iron-binding protein</fullName>
    </recommendedName>
</protein>
<dbReference type="InterPro" id="IPR009078">
    <property type="entry name" value="Ferritin-like_SF"/>
</dbReference>
<gene>
    <name evidence="1" type="ORF">MNB_SM-5-437</name>
</gene>
<reference evidence="1" key="1">
    <citation type="submission" date="2016-10" db="EMBL/GenBank/DDBJ databases">
        <authorList>
            <person name="de Groot N.N."/>
        </authorList>
    </citation>
    <scope>NUCLEOTIDE SEQUENCE</scope>
</reference>
<dbReference type="SUPFAM" id="SSF47240">
    <property type="entry name" value="Ferritin-like"/>
    <property type="match status" value="1"/>
</dbReference>
<accession>A0A1W1C4D7</accession>
<dbReference type="CDD" id="cd00657">
    <property type="entry name" value="Ferritin_like"/>
    <property type="match status" value="1"/>
</dbReference>
<proteinExistence type="predicted"/>
<dbReference type="AlphaFoldDB" id="A0A1W1C4D7"/>
<evidence type="ECO:0000313" key="1">
    <source>
        <dbReference type="EMBL" id="SFV60700.1"/>
    </source>
</evidence>
<name>A0A1W1C4D7_9ZZZZ</name>
<evidence type="ECO:0008006" key="2">
    <source>
        <dbReference type="Google" id="ProtNLM"/>
    </source>
</evidence>